<dbReference type="KEGG" id="lak:106167125"/>
<keyword evidence="3" id="KW-1185">Reference proteome</keyword>
<dbReference type="GO" id="GO:0003723">
    <property type="term" value="F:RNA binding"/>
    <property type="evidence" value="ECO:0007669"/>
    <property type="project" value="UniProtKB-UniRule"/>
</dbReference>
<dbReference type="InterPro" id="IPR036612">
    <property type="entry name" value="KH_dom_type_1_sf"/>
</dbReference>
<dbReference type="SMART" id="SM00322">
    <property type="entry name" value="KH"/>
    <property type="match status" value="1"/>
</dbReference>
<accession>A0A1S3ISV7</accession>
<dbReference type="Proteomes" id="UP000085678">
    <property type="component" value="Unplaced"/>
</dbReference>
<dbReference type="PANTHER" id="PTHR13360">
    <property type="entry name" value="ACTIVATING SIGNAL COINTEGRATOR 1 COMPLEX SUBUNIT 1"/>
    <property type="match status" value="1"/>
</dbReference>
<sequence length="368" mass="42339">MEFDVLHPQLVHIGGRCYRKYTTNTASREEDEYIRPYQEEEYDDRDVYCDEICGVDVNVEQTEKGYRSKMDVPSAYFKFIIGKKGETKRKLEYETKTQIRIPRQGQEGDIVIHGQDRKGVVSARTRIEVMVDSARQRLPFTHFLSLPVNGQKIKDAFLDFKADVLRECDGDRGIVPAVFQNPDKLHLTLGIMALMNESEVTKATDLLQQCREDLVNPILKGEPLDAIIQGLEYMNDEPGKVNVLYANVMLQDGSDRLQVLADRIKDRFVSAGLLKKDSYERVKLHVTLMNAKFIGDARKEIASKSQDVRQQEQLPFSGEREYFDATNVLRMFRDYKFGEHLIDSIHISQRGFYDKDGYYTAAAKVPLT</sequence>
<dbReference type="OMA" id="CLAHFQT"/>
<dbReference type="InterPro" id="IPR004088">
    <property type="entry name" value="KH_dom_type_1"/>
</dbReference>
<keyword evidence="1" id="KW-0694">RNA-binding</keyword>
<dbReference type="RefSeq" id="XP_013401287.1">
    <property type="nucleotide sequence ID" value="XM_013545833.1"/>
</dbReference>
<organism evidence="3 4">
    <name type="scientific">Lingula anatina</name>
    <name type="common">Brachiopod</name>
    <name type="synonym">Lingula unguis</name>
    <dbReference type="NCBI Taxonomy" id="7574"/>
    <lineage>
        <taxon>Eukaryota</taxon>
        <taxon>Metazoa</taxon>
        <taxon>Spiralia</taxon>
        <taxon>Lophotrochozoa</taxon>
        <taxon>Brachiopoda</taxon>
        <taxon>Linguliformea</taxon>
        <taxon>Lingulata</taxon>
        <taxon>Lingulida</taxon>
        <taxon>Linguloidea</taxon>
        <taxon>Lingulidae</taxon>
        <taxon>Lingula</taxon>
    </lineage>
</organism>
<dbReference type="GO" id="GO:0005634">
    <property type="term" value="C:nucleus"/>
    <property type="evidence" value="ECO:0007669"/>
    <property type="project" value="TreeGrafter"/>
</dbReference>
<dbReference type="PROSITE" id="PS50084">
    <property type="entry name" value="KH_TYPE_1"/>
    <property type="match status" value="1"/>
</dbReference>
<evidence type="ECO:0000313" key="5">
    <source>
        <dbReference type="RefSeq" id="XP_013401288.1"/>
    </source>
</evidence>
<dbReference type="InterPro" id="IPR009097">
    <property type="entry name" value="Cyclic_Pdiesterase"/>
</dbReference>
<name>A0A1S3ISV7_LINAN</name>
<dbReference type="InterPro" id="IPR047538">
    <property type="entry name" value="KH-I_ASCC1"/>
</dbReference>
<evidence type="ECO:0000259" key="2">
    <source>
        <dbReference type="SMART" id="SM00322"/>
    </source>
</evidence>
<evidence type="ECO:0000256" key="1">
    <source>
        <dbReference type="PROSITE-ProRule" id="PRU00117"/>
    </source>
</evidence>
<dbReference type="AlphaFoldDB" id="A0A1S3ISV7"/>
<proteinExistence type="predicted"/>
<reference evidence="4 5" key="1">
    <citation type="submission" date="2025-04" db="UniProtKB">
        <authorList>
            <consortium name="RefSeq"/>
        </authorList>
    </citation>
    <scope>IDENTIFICATION</scope>
    <source>
        <tissue evidence="4 5">Gonads</tissue>
    </source>
</reference>
<dbReference type="SUPFAM" id="SSF54791">
    <property type="entry name" value="Eukaryotic type KH-domain (KH-domain type I)"/>
    <property type="match status" value="1"/>
</dbReference>
<dbReference type="GO" id="GO:0006307">
    <property type="term" value="P:DNA alkylation repair"/>
    <property type="evidence" value="ECO:0007669"/>
    <property type="project" value="InterPro"/>
</dbReference>
<dbReference type="OrthoDB" id="277832at2759"/>
<dbReference type="Gene3D" id="3.90.1140.10">
    <property type="entry name" value="Cyclic phosphodiesterase"/>
    <property type="match status" value="1"/>
</dbReference>
<dbReference type="Pfam" id="PF00013">
    <property type="entry name" value="KH_1"/>
    <property type="match status" value="1"/>
</dbReference>
<dbReference type="SUPFAM" id="SSF55144">
    <property type="entry name" value="LigT-like"/>
    <property type="match status" value="1"/>
</dbReference>
<dbReference type="RefSeq" id="XP_013401288.1">
    <property type="nucleotide sequence ID" value="XM_013545834.1"/>
</dbReference>
<dbReference type="GO" id="GO:0006355">
    <property type="term" value="P:regulation of DNA-templated transcription"/>
    <property type="evidence" value="ECO:0007669"/>
    <property type="project" value="TreeGrafter"/>
</dbReference>
<protein>
    <submittedName>
        <fullName evidence="4 5">Activating signal cointegrator 1 complex subunit 1-like</fullName>
    </submittedName>
</protein>
<dbReference type="Pfam" id="PF10469">
    <property type="entry name" value="AKAP7_NLS"/>
    <property type="match status" value="1"/>
</dbReference>
<dbReference type="InterPro" id="IPR009210">
    <property type="entry name" value="ASCC1"/>
</dbReference>
<dbReference type="PANTHER" id="PTHR13360:SF1">
    <property type="entry name" value="ACTIVATING SIGNAL COINTEGRATOR 1 COMPLEX SUBUNIT 1"/>
    <property type="match status" value="1"/>
</dbReference>
<dbReference type="PIRSF" id="PIRSF027019">
    <property type="entry name" value="Euk_LigT"/>
    <property type="match status" value="1"/>
</dbReference>
<dbReference type="Gene3D" id="3.30.1370.10">
    <property type="entry name" value="K Homology domain, type 1"/>
    <property type="match status" value="1"/>
</dbReference>
<gene>
    <name evidence="4 5" type="primary">LOC106167125</name>
</gene>
<evidence type="ECO:0000313" key="4">
    <source>
        <dbReference type="RefSeq" id="XP_013401287.1"/>
    </source>
</evidence>
<dbReference type="STRING" id="7574.A0A1S3ISV7"/>
<dbReference type="GeneID" id="106167125"/>
<feature type="domain" description="K Homology" evidence="2">
    <location>
        <begin position="64"/>
        <end position="132"/>
    </location>
</feature>
<evidence type="ECO:0000313" key="3">
    <source>
        <dbReference type="Proteomes" id="UP000085678"/>
    </source>
</evidence>
<dbReference type="InterPro" id="IPR019510">
    <property type="entry name" value="AKAP7-like_phosphoesterase"/>
</dbReference>
<dbReference type="CDD" id="cd22419">
    <property type="entry name" value="KH-I_ASCC1"/>
    <property type="match status" value="1"/>
</dbReference>
<dbReference type="InterPro" id="IPR004087">
    <property type="entry name" value="KH_dom"/>
</dbReference>